<dbReference type="InterPro" id="IPR013216">
    <property type="entry name" value="Methyltransf_11"/>
</dbReference>
<name>A0A084SNV6_9BACT</name>
<accession>A0A084SNV6</accession>
<evidence type="ECO:0000313" key="3">
    <source>
        <dbReference type="Proteomes" id="UP000028547"/>
    </source>
</evidence>
<dbReference type="EMBL" id="JPMI01000220">
    <property type="protein sequence ID" value="KFA90141.1"/>
    <property type="molecule type" value="Genomic_DNA"/>
</dbReference>
<dbReference type="Gene3D" id="2.20.25.10">
    <property type="match status" value="1"/>
</dbReference>
<dbReference type="AlphaFoldDB" id="A0A084SNV6"/>
<dbReference type="PANTHER" id="PTHR43591:SF24">
    <property type="entry name" value="2-METHOXY-6-POLYPRENYL-1,4-BENZOQUINOL METHYLASE, MITOCHONDRIAL"/>
    <property type="match status" value="1"/>
</dbReference>
<evidence type="ECO:0000259" key="1">
    <source>
        <dbReference type="Pfam" id="PF08241"/>
    </source>
</evidence>
<feature type="domain" description="Methyltransferase type 11" evidence="1">
    <location>
        <begin position="112"/>
        <end position="208"/>
    </location>
</feature>
<dbReference type="CDD" id="cd02440">
    <property type="entry name" value="AdoMet_MTases"/>
    <property type="match status" value="1"/>
</dbReference>
<gene>
    <name evidence="2" type="ORF">Q664_29640</name>
</gene>
<dbReference type="Pfam" id="PF08241">
    <property type="entry name" value="Methyltransf_11"/>
    <property type="match status" value="1"/>
</dbReference>
<proteinExistence type="predicted"/>
<dbReference type="Proteomes" id="UP000028547">
    <property type="component" value="Unassembled WGS sequence"/>
</dbReference>
<dbReference type="SUPFAM" id="SSF158997">
    <property type="entry name" value="Trm112p-like"/>
    <property type="match status" value="1"/>
</dbReference>
<dbReference type="PANTHER" id="PTHR43591">
    <property type="entry name" value="METHYLTRANSFERASE"/>
    <property type="match status" value="1"/>
</dbReference>
<organism evidence="2 3">
    <name type="scientific">Archangium violaceum Cb vi76</name>
    <dbReference type="NCBI Taxonomy" id="1406225"/>
    <lineage>
        <taxon>Bacteria</taxon>
        <taxon>Pseudomonadati</taxon>
        <taxon>Myxococcota</taxon>
        <taxon>Myxococcia</taxon>
        <taxon>Myxococcales</taxon>
        <taxon>Cystobacterineae</taxon>
        <taxon>Archangiaceae</taxon>
        <taxon>Archangium</taxon>
    </lineage>
</organism>
<reference evidence="2 3" key="1">
    <citation type="submission" date="2014-07" db="EMBL/GenBank/DDBJ databases">
        <title>Draft Genome Sequence of Gephyronic Acid Producer, Cystobacter violaceus Strain Cb vi76.</title>
        <authorList>
            <person name="Stevens D.C."/>
            <person name="Young J."/>
            <person name="Carmichael R."/>
            <person name="Tan J."/>
            <person name="Taylor R.E."/>
        </authorList>
    </citation>
    <scope>NUCLEOTIDE SEQUENCE [LARGE SCALE GENOMIC DNA]</scope>
    <source>
        <strain evidence="2 3">Cb vi76</strain>
    </source>
</reference>
<dbReference type="Gene3D" id="3.40.50.150">
    <property type="entry name" value="Vaccinia Virus protein VP39"/>
    <property type="match status" value="1"/>
</dbReference>
<dbReference type="InterPro" id="IPR029063">
    <property type="entry name" value="SAM-dependent_MTases_sf"/>
</dbReference>
<comment type="caution">
    <text evidence="2">The sequence shown here is derived from an EMBL/GenBank/DDBJ whole genome shotgun (WGS) entry which is preliminary data.</text>
</comment>
<evidence type="ECO:0000313" key="2">
    <source>
        <dbReference type="EMBL" id="KFA90141.1"/>
    </source>
</evidence>
<dbReference type="SUPFAM" id="SSF53335">
    <property type="entry name" value="S-adenosyl-L-methionine-dependent methyltransferases"/>
    <property type="match status" value="1"/>
</dbReference>
<dbReference type="GO" id="GO:0008757">
    <property type="term" value="F:S-adenosylmethionine-dependent methyltransferase activity"/>
    <property type="evidence" value="ECO:0007669"/>
    <property type="project" value="InterPro"/>
</dbReference>
<protein>
    <recommendedName>
        <fullName evidence="1">Methyltransferase type 11 domain-containing protein</fullName>
    </recommendedName>
</protein>
<sequence length="266" mass="29341">MNRTLFQLLRCPRCRRGKLTPDQDTPQLVFGPLHCPECQASFPVTEGVADLAHQPASSALAQRGMEQRLIARSYERYVRPALQRALAAPPLDRDSEYLLYRSLLGHPEAPVLDLGTGTGLFARRLAREPDLPAVVGMDLSRAMLEEAVAQGREAGIHVDFLRAEAPYLPFQDDSLGAVLLSHSLHFISDVGRLLLEVARVLRPGGRFVASTWLPPGRASTFVQRRAGLHPREEDELRDALSAVGLAGFARLRLPPLLVVKAEKPVR</sequence>